<dbReference type="WormBase" id="Y38H6C.3">
    <property type="protein sequence ID" value="CE43174"/>
    <property type="gene ID" value="WBGene00012616"/>
    <property type="gene designation" value="dct-14"/>
</dbReference>
<dbReference type="FunCoup" id="Q9XX55">
    <property type="interactions" value="6"/>
</dbReference>
<dbReference type="PANTHER" id="PTHR28596">
    <property type="entry name" value="BBSOME-INTERACTING PROTEIN 1"/>
    <property type="match status" value="1"/>
</dbReference>
<dbReference type="PaxDb" id="6239-Y38H6C.3"/>
<dbReference type="EMBL" id="BX284605">
    <property type="protein sequence ID" value="CAA20983.2"/>
    <property type="molecule type" value="Genomic_DNA"/>
</dbReference>
<evidence type="ECO:0000313" key="4">
    <source>
        <dbReference type="WormBase" id="Y38H6C.3"/>
    </source>
</evidence>
<dbReference type="Proteomes" id="UP000001940">
    <property type="component" value="Chromosome V"/>
</dbReference>
<dbReference type="KEGG" id="cel:CELE_Y38H6C.3"/>
<dbReference type="PANTHER" id="PTHR28596:SF1">
    <property type="entry name" value="BBSOME-INTERACTING PROTEIN 1"/>
    <property type="match status" value="1"/>
</dbReference>
<dbReference type="GO" id="GO:0060271">
    <property type="term" value="P:cilium assembly"/>
    <property type="evidence" value="ECO:0007669"/>
    <property type="project" value="InterPro"/>
</dbReference>
<proteinExistence type="predicted"/>
<protein>
    <submittedName>
        <fullName evidence="2">DAF-16/FOXO Controlled, germline Tumor affecting</fullName>
    </submittedName>
</protein>
<dbReference type="OrthoDB" id="2154978at2759"/>
<dbReference type="STRING" id="6239.Y38H6C.3.1"/>
<feature type="compositionally biased region" description="Basic and acidic residues" evidence="1">
    <location>
        <begin position="50"/>
        <end position="59"/>
    </location>
</feature>
<dbReference type="GO" id="GO:0097500">
    <property type="term" value="P:receptor localization to non-motile cilium"/>
    <property type="evidence" value="ECO:0000318"/>
    <property type="project" value="GO_Central"/>
</dbReference>
<sequence>MNPDAPSVEEKLTVDECYVISKEDWFEPIFCKPKLIPLKTVKMREIEKRRNENMERVKAIETASTSEQKNPEVVPKEPKPEKPRNPEELKKQNELNKIDLWIADEDPARRK</sequence>
<dbReference type="GeneID" id="189684"/>
<evidence type="ECO:0000256" key="1">
    <source>
        <dbReference type="SAM" id="MobiDB-lite"/>
    </source>
</evidence>
<reference evidence="2 3" key="1">
    <citation type="journal article" date="1998" name="Science">
        <title>Genome sequence of the nematode C. elegans: a platform for investigating biology.</title>
        <authorList>
            <consortium name="The C. elegans sequencing consortium"/>
            <person name="Sulson J.E."/>
            <person name="Waterston R."/>
        </authorList>
    </citation>
    <scope>NUCLEOTIDE SEQUENCE [LARGE SCALE GENOMIC DNA]</scope>
    <source>
        <strain evidence="2 3">Bristol N2</strain>
    </source>
</reference>
<dbReference type="CTD" id="189684"/>
<dbReference type="UCSC" id="Y38H6C.3">
    <property type="organism name" value="c. elegans"/>
</dbReference>
<dbReference type="InterPro" id="IPR028233">
    <property type="entry name" value="BBIP10"/>
</dbReference>
<dbReference type="InParanoid" id="Q9XX55"/>
<gene>
    <name evidence="2 4" type="primary">dct-14</name>
    <name evidence="2" type="ORF">CELE_Y38H6C.3</name>
    <name evidence="4" type="ORF">Y38H6C.3</name>
</gene>
<dbReference type="GO" id="GO:0034464">
    <property type="term" value="C:BBSome"/>
    <property type="evidence" value="ECO:0000318"/>
    <property type="project" value="GO_Central"/>
</dbReference>
<dbReference type="Bgee" id="WBGene00012616">
    <property type="expression patterns" value="Expressed in pharyngeal muscle cell (C elegans) and 3 other cell types or tissues"/>
</dbReference>
<dbReference type="AGR" id="WB:WBGene00012616"/>
<organism evidence="2 3">
    <name type="scientific">Caenorhabditis elegans</name>
    <dbReference type="NCBI Taxonomy" id="6239"/>
    <lineage>
        <taxon>Eukaryota</taxon>
        <taxon>Metazoa</taxon>
        <taxon>Ecdysozoa</taxon>
        <taxon>Nematoda</taxon>
        <taxon>Chromadorea</taxon>
        <taxon>Rhabditida</taxon>
        <taxon>Rhabditina</taxon>
        <taxon>Rhabditomorpha</taxon>
        <taxon>Rhabditoidea</taxon>
        <taxon>Rhabditidae</taxon>
        <taxon>Peloderinae</taxon>
        <taxon>Caenorhabditis</taxon>
    </lineage>
</organism>
<keyword evidence="3" id="KW-1185">Reference proteome</keyword>
<feature type="compositionally biased region" description="Basic and acidic residues" evidence="1">
    <location>
        <begin position="74"/>
        <end position="97"/>
    </location>
</feature>
<feature type="region of interest" description="Disordered" evidence="1">
    <location>
        <begin position="50"/>
        <end position="111"/>
    </location>
</feature>
<dbReference type="Pfam" id="PF14777">
    <property type="entry name" value="BBIP10"/>
    <property type="match status" value="1"/>
</dbReference>
<name>Q9XX55_CAEEL</name>
<dbReference type="AlphaFoldDB" id="Q9XX55"/>
<dbReference type="RefSeq" id="NP_507945.2">
    <property type="nucleotide sequence ID" value="NM_075544.4"/>
</dbReference>
<evidence type="ECO:0000313" key="2">
    <source>
        <dbReference type="EMBL" id="CAA20983.2"/>
    </source>
</evidence>
<dbReference type="HOGENOM" id="CLU_153409_0_0_1"/>
<evidence type="ECO:0000313" key="3">
    <source>
        <dbReference type="Proteomes" id="UP000001940"/>
    </source>
</evidence>
<accession>Q9XX55</accession>